<accession>A0A5C8HLA4</accession>
<dbReference type="RefSeq" id="WP_147826071.1">
    <property type="nucleotide sequence ID" value="NZ_BAAARG010000003.1"/>
</dbReference>
<proteinExistence type="predicted"/>
<evidence type="ECO:0000313" key="1">
    <source>
        <dbReference type="EMBL" id="TXK04015.1"/>
    </source>
</evidence>
<dbReference type="AlphaFoldDB" id="A0A5C8HLA4"/>
<evidence type="ECO:0000313" key="2">
    <source>
        <dbReference type="Proteomes" id="UP000321196"/>
    </source>
</evidence>
<keyword evidence="2" id="KW-1185">Reference proteome</keyword>
<name>A0A5C8HLA4_9MICO</name>
<gene>
    <name evidence="1" type="ORF">FVP60_09580</name>
</gene>
<protein>
    <submittedName>
        <fullName evidence="1">Uncharacterized protein</fullName>
    </submittedName>
</protein>
<dbReference type="Proteomes" id="UP000321196">
    <property type="component" value="Unassembled WGS sequence"/>
</dbReference>
<comment type="caution">
    <text evidence="1">The sequence shown here is derived from an EMBL/GenBank/DDBJ whole genome shotgun (WGS) entry which is preliminary data.</text>
</comment>
<reference evidence="1 2" key="1">
    <citation type="submission" date="2019-08" db="EMBL/GenBank/DDBJ databases">
        <authorList>
            <person name="Dong K."/>
        </authorList>
    </citation>
    <scope>NUCLEOTIDE SEQUENCE [LARGE SCALE GENOMIC DNA]</scope>
    <source>
        <strain evidence="1 2">M4-8</strain>
    </source>
</reference>
<dbReference type="OrthoDB" id="5065603at2"/>
<sequence>MYVLSQERRTRSRRALAAAALTVLAALVLTACFVVPLSDGRSPFDDPNGTSFAELEEAVPLVQAAVDTTAAAEAGWGFRVTGESENCEGACNLHVLVEILPPSNADEFAQADPATFSNPTQQVPADVLAQTLVATADAGESASVNVRVSASWSDAFTLPGSSVEYYREGSLADAISELFPDASIGTHGEAYWIADSPVHGLQVVLNTRDVSDVSEALGLG</sequence>
<dbReference type="EMBL" id="VRSW01000003">
    <property type="protein sequence ID" value="TXK04015.1"/>
    <property type="molecule type" value="Genomic_DNA"/>
</dbReference>
<organism evidence="1 2">
    <name type="scientific">Microbacterium mitrae</name>
    <dbReference type="NCBI Taxonomy" id="664640"/>
    <lineage>
        <taxon>Bacteria</taxon>
        <taxon>Bacillati</taxon>
        <taxon>Actinomycetota</taxon>
        <taxon>Actinomycetes</taxon>
        <taxon>Micrococcales</taxon>
        <taxon>Microbacteriaceae</taxon>
        <taxon>Microbacterium</taxon>
    </lineage>
</organism>